<comment type="caution">
    <text evidence="1">The sequence shown here is derived from an EMBL/GenBank/DDBJ whole genome shotgun (WGS) entry which is preliminary data.</text>
</comment>
<dbReference type="Proteomes" id="UP000299102">
    <property type="component" value="Unassembled WGS sequence"/>
</dbReference>
<evidence type="ECO:0000313" key="2">
    <source>
        <dbReference type="Proteomes" id="UP000299102"/>
    </source>
</evidence>
<protein>
    <submittedName>
        <fullName evidence="1">Uncharacterized protein</fullName>
    </submittedName>
</protein>
<accession>A0A4C2A7F7</accession>
<dbReference type="AlphaFoldDB" id="A0A4C2A7F7"/>
<sequence>MIVAANGPQKSPQYFGGLVSKNKISDRSTMLEEGAGGGEEKRVTERRISISHDLPISDSVQFGSCQRLSSSVGWERQRSTAKRTLVQS</sequence>
<evidence type="ECO:0000313" key="1">
    <source>
        <dbReference type="EMBL" id="GBP95263.1"/>
    </source>
</evidence>
<name>A0A4C2A7F7_EUMVA</name>
<keyword evidence="2" id="KW-1185">Reference proteome</keyword>
<gene>
    <name evidence="1" type="ORF">EVAR_69235_1</name>
</gene>
<dbReference type="EMBL" id="BGZK01002605">
    <property type="protein sequence ID" value="GBP95263.1"/>
    <property type="molecule type" value="Genomic_DNA"/>
</dbReference>
<organism evidence="1 2">
    <name type="scientific">Eumeta variegata</name>
    <name type="common">Bagworm moth</name>
    <name type="synonym">Eumeta japonica</name>
    <dbReference type="NCBI Taxonomy" id="151549"/>
    <lineage>
        <taxon>Eukaryota</taxon>
        <taxon>Metazoa</taxon>
        <taxon>Ecdysozoa</taxon>
        <taxon>Arthropoda</taxon>
        <taxon>Hexapoda</taxon>
        <taxon>Insecta</taxon>
        <taxon>Pterygota</taxon>
        <taxon>Neoptera</taxon>
        <taxon>Endopterygota</taxon>
        <taxon>Lepidoptera</taxon>
        <taxon>Glossata</taxon>
        <taxon>Ditrysia</taxon>
        <taxon>Tineoidea</taxon>
        <taxon>Psychidae</taxon>
        <taxon>Oiketicinae</taxon>
        <taxon>Eumeta</taxon>
    </lineage>
</organism>
<reference evidence="1 2" key="1">
    <citation type="journal article" date="2019" name="Commun. Biol.">
        <title>The bagworm genome reveals a unique fibroin gene that provides high tensile strength.</title>
        <authorList>
            <person name="Kono N."/>
            <person name="Nakamura H."/>
            <person name="Ohtoshi R."/>
            <person name="Tomita M."/>
            <person name="Numata K."/>
            <person name="Arakawa K."/>
        </authorList>
    </citation>
    <scope>NUCLEOTIDE SEQUENCE [LARGE SCALE GENOMIC DNA]</scope>
</reference>
<proteinExistence type="predicted"/>